<dbReference type="GO" id="GO:0005634">
    <property type="term" value="C:nucleus"/>
    <property type="evidence" value="ECO:0007669"/>
    <property type="project" value="UniProtKB-SubCell"/>
</dbReference>
<evidence type="ECO:0000256" key="9">
    <source>
        <dbReference type="ARBA" id="ARBA00023145"/>
    </source>
</evidence>
<dbReference type="Gene3D" id="3.60.20.10">
    <property type="entry name" value="Glutamine Phosphoribosylpyrophosphate, subunit 1, domain 1"/>
    <property type="match status" value="1"/>
</dbReference>
<evidence type="ECO:0000256" key="10">
    <source>
        <dbReference type="PIRSR" id="PIRSR600243-1"/>
    </source>
</evidence>
<dbReference type="PRINTS" id="PR00141">
    <property type="entry name" value="PROTEASOME"/>
</dbReference>
<dbReference type="PANTHER" id="PTHR32194">
    <property type="entry name" value="METALLOPROTEASE TLDD"/>
    <property type="match status" value="1"/>
</dbReference>
<evidence type="ECO:0000256" key="2">
    <source>
        <dbReference type="ARBA" id="ARBA00004123"/>
    </source>
</evidence>
<name>A0A7S4EUR4_CHRCT</name>
<dbReference type="EMBL" id="HBIZ01011417">
    <property type="protein sequence ID" value="CAE0754219.1"/>
    <property type="molecule type" value="Transcribed_RNA"/>
</dbReference>
<evidence type="ECO:0000256" key="6">
    <source>
        <dbReference type="ARBA" id="ARBA00022698"/>
    </source>
</evidence>
<organism evidence="11">
    <name type="scientific">Chrysotila carterae</name>
    <name type="common">Marine alga</name>
    <name type="synonym">Syracosphaera carterae</name>
    <dbReference type="NCBI Taxonomy" id="13221"/>
    <lineage>
        <taxon>Eukaryota</taxon>
        <taxon>Haptista</taxon>
        <taxon>Haptophyta</taxon>
        <taxon>Prymnesiophyceae</taxon>
        <taxon>Isochrysidales</taxon>
        <taxon>Isochrysidaceae</taxon>
        <taxon>Chrysotila</taxon>
    </lineage>
</organism>
<dbReference type="GO" id="GO:0005839">
    <property type="term" value="C:proteasome core complex"/>
    <property type="evidence" value="ECO:0007669"/>
    <property type="project" value="InterPro"/>
</dbReference>
<dbReference type="GO" id="GO:0005737">
    <property type="term" value="C:cytoplasm"/>
    <property type="evidence" value="ECO:0007669"/>
    <property type="project" value="TreeGrafter"/>
</dbReference>
<evidence type="ECO:0000256" key="4">
    <source>
        <dbReference type="ARBA" id="ARBA00022490"/>
    </source>
</evidence>
<comment type="subcellular location">
    <subcellularLocation>
        <location evidence="2">Nucleus</location>
    </subcellularLocation>
</comment>
<evidence type="ECO:0000256" key="5">
    <source>
        <dbReference type="ARBA" id="ARBA00022670"/>
    </source>
</evidence>
<protein>
    <recommendedName>
        <fullName evidence="3">proteasome endopeptidase complex</fullName>
        <ecNumber evidence="3">3.4.25.1</ecNumber>
    </recommendedName>
</protein>
<keyword evidence="4" id="KW-0963">Cytoplasm</keyword>
<dbReference type="InterPro" id="IPR000243">
    <property type="entry name" value="Pept_T1A_subB"/>
</dbReference>
<dbReference type="SUPFAM" id="SSF56235">
    <property type="entry name" value="N-terminal nucleophile aminohydrolases (Ntn hydrolases)"/>
    <property type="match status" value="1"/>
</dbReference>
<dbReference type="InterPro" id="IPR001353">
    <property type="entry name" value="Proteasome_sua/b"/>
</dbReference>
<comment type="catalytic activity">
    <reaction evidence="1">
        <text>Cleavage of peptide bonds with very broad specificity.</text>
        <dbReference type="EC" id="3.4.25.1"/>
    </reaction>
</comment>
<feature type="active site" description="Nucleophile" evidence="10">
    <location>
        <position position="57"/>
    </location>
</feature>
<dbReference type="GO" id="GO:0004298">
    <property type="term" value="F:threonine-type endopeptidase activity"/>
    <property type="evidence" value="ECO:0007669"/>
    <property type="project" value="UniProtKB-KW"/>
</dbReference>
<keyword evidence="9" id="KW-0865">Zymogen</keyword>
<dbReference type="PROSITE" id="PS00854">
    <property type="entry name" value="PROTEASOME_BETA_1"/>
    <property type="match status" value="1"/>
</dbReference>
<proteinExistence type="predicted"/>
<evidence type="ECO:0000256" key="7">
    <source>
        <dbReference type="ARBA" id="ARBA00022801"/>
    </source>
</evidence>
<evidence type="ECO:0000256" key="1">
    <source>
        <dbReference type="ARBA" id="ARBA00001198"/>
    </source>
</evidence>
<dbReference type="EC" id="3.4.25.1" evidence="3"/>
<evidence type="ECO:0000256" key="8">
    <source>
        <dbReference type="ARBA" id="ARBA00022942"/>
    </source>
</evidence>
<keyword evidence="7" id="KW-0378">Hydrolase</keyword>
<evidence type="ECO:0000313" key="11">
    <source>
        <dbReference type="EMBL" id="CAE0754219.1"/>
    </source>
</evidence>
<accession>A0A7S4EUR4</accession>
<dbReference type="PROSITE" id="PS51476">
    <property type="entry name" value="PROTEASOME_BETA_2"/>
    <property type="match status" value="1"/>
</dbReference>
<keyword evidence="6" id="KW-0888">Threonine protease</keyword>
<dbReference type="InterPro" id="IPR016050">
    <property type="entry name" value="Proteasome_bsu_CS"/>
</dbReference>
<sequence length="446" mass="48772">MALGGVLSALDFSAARAEQHDEQVDLPKEQLMSAPILPDPLNRCPGVEKHIKMVHGTTTLAFKYQGGVIVAVDSRASSGAYIASQTVKKVIEINPFLLGTMAGGAADCSYWERYLGMRCRMFELDQKQRISVAAASKILSNITYQYKGYGLSMGTMICGWDQTGPQIYYVDSDGERLHGSLFSVGSGSTFAYGVLDTGYRFDMTFDEAVALGQRSIFAATYRDAYSGGTVRGATPRRALGLEPDERQLSVARAHIVIMCALSRPSILCLLCGHASFLPHTCASCPAAAMFLVNLIRVHLGHPLPGRAPFIGSPLTVTPTTGDLSSLAARSVPHRQGRLETHLRDRLHGELAEDISARRFHRPSLSSAPLLHSLSDQISHLYSCGSRMQRMSPDTFYSPTSPLLHHSCNRRTCTSSTMESRRRSRFLVEALLSCLLCFGRRVAQHAK</sequence>
<dbReference type="InterPro" id="IPR023333">
    <property type="entry name" value="Proteasome_suB-type"/>
</dbReference>
<dbReference type="PANTHER" id="PTHR32194:SF3">
    <property type="entry name" value="PROTEASOME SUBUNIT BETA"/>
    <property type="match status" value="1"/>
</dbReference>
<evidence type="ECO:0000256" key="3">
    <source>
        <dbReference type="ARBA" id="ARBA00012039"/>
    </source>
</evidence>
<dbReference type="Pfam" id="PF00227">
    <property type="entry name" value="Proteasome"/>
    <property type="match status" value="1"/>
</dbReference>
<reference evidence="11" key="1">
    <citation type="submission" date="2021-01" db="EMBL/GenBank/DDBJ databases">
        <authorList>
            <person name="Corre E."/>
            <person name="Pelletier E."/>
            <person name="Niang G."/>
            <person name="Scheremetjew M."/>
            <person name="Finn R."/>
            <person name="Kale V."/>
            <person name="Holt S."/>
            <person name="Cochrane G."/>
            <person name="Meng A."/>
            <person name="Brown T."/>
            <person name="Cohen L."/>
        </authorList>
    </citation>
    <scope>NUCLEOTIDE SEQUENCE</scope>
    <source>
        <strain evidence="11">CCMP645</strain>
    </source>
</reference>
<gene>
    <name evidence="11" type="ORF">PCAR00345_LOCUS6806</name>
</gene>
<dbReference type="InterPro" id="IPR029055">
    <property type="entry name" value="Ntn_hydrolases_N"/>
</dbReference>
<dbReference type="CDD" id="cd03761">
    <property type="entry name" value="proteasome_beta_type_5"/>
    <property type="match status" value="1"/>
</dbReference>
<dbReference type="AlphaFoldDB" id="A0A7S4EUR4"/>
<keyword evidence="5" id="KW-0645">Protease</keyword>
<dbReference type="GO" id="GO:0051603">
    <property type="term" value="P:proteolysis involved in protein catabolic process"/>
    <property type="evidence" value="ECO:0007669"/>
    <property type="project" value="InterPro"/>
</dbReference>
<keyword evidence="8" id="KW-0647">Proteasome</keyword>